<dbReference type="InterPro" id="IPR007780">
    <property type="entry name" value="NAD_Glu_DH_bac"/>
</dbReference>
<dbReference type="PANTHER" id="PTHR43403:SF1">
    <property type="entry name" value="NAD-SPECIFIC GLUTAMATE DEHYDROGENASE"/>
    <property type="match status" value="1"/>
</dbReference>
<dbReference type="GO" id="GO:0006538">
    <property type="term" value="P:L-glutamate catabolic process"/>
    <property type="evidence" value="ECO:0007669"/>
    <property type="project" value="InterPro"/>
</dbReference>
<dbReference type="GO" id="GO:0004352">
    <property type="term" value="F:glutamate dehydrogenase (NAD+) activity"/>
    <property type="evidence" value="ECO:0007669"/>
    <property type="project" value="InterPro"/>
</dbReference>
<dbReference type="EMBL" id="AP019514">
    <property type="protein sequence ID" value="BBI60472.1"/>
    <property type="molecule type" value="Genomic_DNA"/>
</dbReference>
<accession>A0A455U346</accession>
<reference evidence="1 2" key="1">
    <citation type="journal article" date="2019" name="Microbiol. Resour. Announc.">
        <title>Complete Genome Sequence of Halomonas sulfidaeris Strain Esulfide1 Isolated from a Metal Sulfide Rock at a Depth of 2,200 Meters, Obtained Using Nanopore Sequencing.</title>
        <authorList>
            <person name="Saito M."/>
            <person name="Nishigata A."/>
            <person name="Galipon J."/>
            <person name="Arakawa K."/>
        </authorList>
    </citation>
    <scope>NUCLEOTIDE SEQUENCE [LARGE SCALE GENOMIC DNA]</scope>
    <source>
        <strain evidence="1 2">ATCC BAA-803</strain>
    </source>
</reference>
<evidence type="ECO:0000313" key="2">
    <source>
        <dbReference type="Proteomes" id="UP000320231"/>
    </source>
</evidence>
<sequence length="150" mass="17456">MEGRELQRDADSVLGVFRLDHPRYCERIRTEEGVGDNNEYVLVPQLLSFAKSAHHSRVHRPTYPDYITVDRYDDDGNVIGERRFFGLFTSTVYNESPRNIPLLRRKLKAVMDIAGFNPQGHNGKQLLQVLEVYPVMTCFRLKPSHWPVLR</sequence>
<dbReference type="KEGG" id="hsr:HSBAA_17780"/>
<name>A0A455U346_9GAMM</name>
<evidence type="ECO:0000313" key="1">
    <source>
        <dbReference type="EMBL" id="BBI60472.1"/>
    </source>
</evidence>
<dbReference type="PANTHER" id="PTHR43403">
    <property type="entry name" value="NAD-SPECIFIC GLUTAMATE DEHYDROGENASE"/>
    <property type="match status" value="1"/>
</dbReference>
<dbReference type="InterPro" id="IPR049059">
    <property type="entry name" value="NAD_Glu_DH_HM1"/>
</dbReference>
<proteinExistence type="predicted"/>
<dbReference type="AlphaFoldDB" id="A0A455U346"/>
<dbReference type="GO" id="GO:0004069">
    <property type="term" value="F:L-aspartate:2-oxoglutarate aminotransferase activity"/>
    <property type="evidence" value="ECO:0007669"/>
    <property type="project" value="InterPro"/>
</dbReference>
<gene>
    <name evidence="1" type="ORF">HSBAA_17780</name>
</gene>
<dbReference type="Pfam" id="PF21073">
    <property type="entry name" value="GDH_HM1"/>
    <property type="match status" value="1"/>
</dbReference>
<organism evidence="1 2">
    <name type="scientific">Vreelandella sulfidaeris</name>
    <dbReference type="NCBI Taxonomy" id="115553"/>
    <lineage>
        <taxon>Bacteria</taxon>
        <taxon>Pseudomonadati</taxon>
        <taxon>Pseudomonadota</taxon>
        <taxon>Gammaproteobacteria</taxon>
        <taxon>Oceanospirillales</taxon>
        <taxon>Halomonadaceae</taxon>
        <taxon>Vreelandella</taxon>
    </lineage>
</organism>
<dbReference type="Proteomes" id="UP000320231">
    <property type="component" value="Chromosome"/>
</dbReference>
<protein>
    <submittedName>
        <fullName evidence="1">Uncharacterized protein</fullName>
    </submittedName>
</protein>